<dbReference type="EMBL" id="JMKJ01000050">
    <property type="protein sequence ID" value="KGG52672.1"/>
    <property type="molecule type" value="Genomic_DNA"/>
</dbReference>
<dbReference type="Proteomes" id="UP000029725">
    <property type="component" value="Unassembled WGS sequence"/>
</dbReference>
<organism evidence="1 2">
    <name type="scientific">Mitosporidium daphniae</name>
    <dbReference type="NCBI Taxonomy" id="1485682"/>
    <lineage>
        <taxon>Eukaryota</taxon>
        <taxon>Fungi</taxon>
        <taxon>Fungi incertae sedis</taxon>
        <taxon>Microsporidia</taxon>
        <taxon>Mitosporidium</taxon>
    </lineage>
</organism>
<proteinExistence type="predicted"/>
<dbReference type="PROSITE" id="PS51808">
    <property type="entry name" value="CHCH"/>
    <property type="match status" value="1"/>
</dbReference>
<protein>
    <recommendedName>
        <fullName evidence="3">CHCH domain-containing protein</fullName>
    </recommendedName>
</protein>
<dbReference type="HOGENOM" id="CLU_2386655_0_0_1"/>
<evidence type="ECO:0000313" key="2">
    <source>
        <dbReference type="Proteomes" id="UP000029725"/>
    </source>
</evidence>
<dbReference type="AlphaFoldDB" id="A0A098VUM0"/>
<evidence type="ECO:0008006" key="3">
    <source>
        <dbReference type="Google" id="ProtNLM"/>
    </source>
</evidence>
<dbReference type="PANTHER" id="PTHR13639">
    <property type="entry name" value="CYTOCHROME C OXIDASE ASSEMBLY FACTOR 4 HOMOLOG, MITOCHONDRIAL"/>
    <property type="match status" value="1"/>
</dbReference>
<dbReference type="VEuPathDB" id="MicrosporidiaDB:DI09_145p20"/>
<keyword evidence="2" id="KW-1185">Reference proteome</keyword>
<reference evidence="1 2" key="1">
    <citation type="submission" date="2014-04" db="EMBL/GenBank/DDBJ databases">
        <title>A new species of microsporidia sheds light on the evolution of extreme parasitism.</title>
        <authorList>
            <person name="Haag K.L."/>
            <person name="James T.Y."/>
            <person name="Larsson R."/>
            <person name="Schaer T.M."/>
            <person name="Refardt D."/>
            <person name="Pombert J.-F."/>
            <person name="Ebert D."/>
        </authorList>
    </citation>
    <scope>NUCLEOTIDE SEQUENCE [LARGE SCALE GENOMIC DNA]</scope>
    <source>
        <strain evidence="1 2">UGP3</strain>
        <tissue evidence="1">Spores</tissue>
    </source>
</reference>
<comment type="caution">
    <text evidence="1">The sequence shown here is derived from an EMBL/GenBank/DDBJ whole genome shotgun (WGS) entry which is preliminary data.</text>
</comment>
<dbReference type="GO" id="GO:0033617">
    <property type="term" value="P:mitochondrial respiratory chain complex IV assembly"/>
    <property type="evidence" value="ECO:0007669"/>
    <property type="project" value="InterPro"/>
</dbReference>
<dbReference type="OrthoDB" id="5586401at2759"/>
<dbReference type="RefSeq" id="XP_013239108.1">
    <property type="nucleotide sequence ID" value="XM_013383654.1"/>
</dbReference>
<dbReference type="InterPro" id="IPR039870">
    <property type="entry name" value="Coa4-like"/>
</dbReference>
<evidence type="ECO:0000313" key="1">
    <source>
        <dbReference type="EMBL" id="KGG52672.1"/>
    </source>
</evidence>
<dbReference type="PANTHER" id="PTHR13639:SF2">
    <property type="entry name" value="CYTOCHROME C OXIDASE ASSEMBLY FACTOR 4 HOMOLOG, MITOCHONDRIAL"/>
    <property type="match status" value="1"/>
</dbReference>
<accession>A0A098VUM0</accession>
<gene>
    <name evidence="1" type="ORF">DI09_145p20</name>
</gene>
<dbReference type="GO" id="GO:0005758">
    <property type="term" value="C:mitochondrial intermembrane space"/>
    <property type="evidence" value="ECO:0007669"/>
    <property type="project" value="InterPro"/>
</dbReference>
<dbReference type="GeneID" id="25258439"/>
<name>A0A098VUM0_9MICR</name>
<sequence>MEDHIPNQACPLTPIGADVHARQPRIGVRDHSQSEDDPYEAALDKTGCNELNEALLECYYDHKDWRKCQPEVLAFKTCFEAYQRNANRNSEFTG</sequence>